<evidence type="ECO:0000313" key="1">
    <source>
        <dbReference type="EMBL" id="SHH31878.1"/>
    </source>
</evidence>
<accession>A0A1M5S0K9</accession>
<keyword evidence="2" id="KW-1185">Reference proteome</keyword>
<name>A0A1M5S0K9_9FIRM</name>
<reference evidence="2" key="1">
    <citation type="submission" date="2016-11" db="EMBL/GenBank/DDBJ databases">
        <authorList>
            <person name="Varghese N."/>
            <person name="Submissions S."/>
        </authorList>
    </citation>
    <scope>NUCLEOTIDE SEQUENCE [LARGE SCALE GENOMIC DNA]</scope>
    <source>
        <strain evidence="2">DSM 11003</strain>
    </source>
</reference>
<organism evidence="1 2">
    <name type="scientific">Thermosyntropha lipolytica DSM 11003</name>
    <dbReference type="NCBI Taxonomy" id="1123382"/>
    <lineage>
        <taxon>Bacteria</taxon>
        <taxon>Bacillati</taxon>
        <taxon>Bacillota</taxon>
        <taxon>Clostridia</taxon>
        <taxon>Eubacteriales</taxon>
        <taxon>Syntrophomonadaceae</taxon>
        <taxon>Thermosyntropha</taxon>
    </lineage>
</organism>
<protein>
    <submittedName>
        <fullName evidence="1">Uncharacterized protein</fullName>
    </submittedName>
</protein>
<dbReference type="AlphaFoldDB" id="A0A1M5S0K9"/>
<proteinExistence type="predicted"/>
<dbReference type="Proteomes" id="UP000242329">
    <property type="component" value="Unassembled WGS sequence"/>
</dbReference>
<gene>
    <name evidence="1" type="ORF">SAMN02745221_02143</name>
</gene>
<evidence type="ECO:0000313" key="2">
    <source>
        <dbReference type="Proteomes" id="UP000242329"/>
    </source>
</evidence>
<sequence length="132" mass="14583">MGLENTDRHEEIRRESPRLGLVLVSGDRVKQGSVAGVVHVGCFVDEVLPPAGVFQGLCDVDGVITKEGTGEVFSDLDADALTVDNTLDYVQRNGEVPDLVFMQELVSFFGHEEVHEETSISFIYIWGVVLYR</sequence>
<dbReference type="EMBL" id="FQWY01000064">
    <property type="protein sequence ID" value="SHH31878.1"/>
    <property type="molecule type" value="Genomic_DNA"/>
</dbReference>